<dbReference type="STRING" id="554065.E1Z982"/>
<keyword evidence="3 4" id="KW-0040">ANK repeat</keyword>
<dbReference type="Proteomes" id="UP000008141">
    <property type="component" value="Unassembled WGS sequence"/>
</dbReference>
<keyword evidence="7" id="KW-1185">Reference proteome</keyword>
<accession>E1Z982</accession>
<evidence type="ECO:0000256" key="2">
    <source>
        <dbReference type="ARBA" id="ARBA00022737"/>
    </source>
</evidence>
<feature type="compositionally biased region" description="Basic and acidic residues" evidence="5">
    <location>
        <begin position="602"/>
        <end position="611"/>
    </location>
</feature>
<evidence type="ECO:0000256" key="5">
    <source>
        <dbReference type="SAM" id="MobiDB-lite"/>
    </source>
</evidence>
<evidence type="ECO:0000313" key="7">
    <source>
        <dbReference type="Proteomes" id="UP000008141"/>
    </source>
</evidence>
<dbReference type="Gene3D" id="1.25.40.20">
    <property type="entry name" value="Ankyrin repeat-containing domain"/>
    <property type="match status" value="2"/>
</dbReference>
<dbReference type="InterPro" id="IPR032675">
    <property type="entry name" value="LRR_dom_sf"/>
</dbReference>
<evidence type="ECO:0000256" key="4">
    <source>
        <dbReference type="PROSITE-ProRule" id="PRU00023"/>
    </source>
</evidence>
<dbReference type="AlphaFoldDB" id="E1Z982"/>
<dbReference type="RefSeq" id="XP_005849574.1">
    <property type="nucleotide sequence ID" value="XM_005849512.1"/>
</dbReference>
<dbReference type="eggNOG" id="KOG4177">
    <property type="taxonomic scope" value="Eukaryota"/>
</dbReference>
<dbReference type="OrthoDB" id="7729168at2759"/>
<evidence type="ECO:0000313" key="6">
    <source>
        <dbReference type="EMBL" id="EFN57472.1"/>
    </source>
</evidence>
<protein>
    <submittedName>
        <fullName evidence="6">Uncharacterized protein</fullName>
    </submittedName>
</protein>
<sequence length="637" mass="65797">MDMPDEVLALTASLGLSSCDMANFALASKRCAAVCKAAPLRLAVAVQPSESPSEEQTAARATLQALCASCPGTAELDLRGSPLEDQDVQAALASLPGLELLQLSGCKKLSAGLPAALAQAPPHPQLRSLTLQRCFQLTAAALTDVMAAAARPGSRLSSAALSHLSLAGWPEESGGAALPRSRLRMLALHNCGKLSGAALQAIAASCPQLEVLMLGGASFVVEEETAAAAEGGEAGRLPADPALPCPCGEAAHLYQQALDAVLEGAPALGGGFGGYVADVAAQLAVMSCRLPHLRVLELTHAPLGLVPALQRLAATEPLLLAGRPEPLQVWDLTSAASVGRVLEWRREVRRRHHGAAAAGSSGAITPADAAAFLCAAVNCSSAARQTALHAAVEEASPRQLPALLGLGAVVDARDRSGSTPLFVACEAGHLRSVECLLGAGASATLKNSAGEAPLLIAALKGHERVVDLLLQHCHERRIGWRAHRDGDSWNPLMAAAVGGRTSIALKLLQAAGQEAADLVQAPNRYGATSLHIAARKGSASLLRALVDAGGAASLLRADANGKTAADYARSMHNGSAMRVLSDASNIARREQQRQRATVPTAERPRAHEHHQQHPQRWVGRRLQQRKGGSGGQSGTGH</sequence>
<dbReference type="InParanoid" id="E1Z982"/>
<dbReference type="InterPro" id="IPR036770">
    <property type="entry name" value="Ankyrin_rpt-contain_sf"/>
</dbReference>
<dbReference type="KEGG" id="cvr:CHLNCDRAFT_142986"/>
<dbReference type="PROSITE" id="PS50297">
    <property type="entry name" value="ANK_REP_REGION"/>
    <property type="match status" value="2"/>
</dbReference>
<dbReference type="Pfam" id="PF12796">
    <property type="entry name" value="Ank_2"/>
    <property type="match status" value="1"/>
</dbReference>
<feature type="repeat" description="ANK" evidence="4">
    <location>
        <begin position="525"/>
        <end position="557"/>
    </location>
</feature>
<feature type="compositionally biased region" description="Gly residues" evidence="5">
    <location>
        <begin position="627"/>
        <end position="637"/>
    </location>
</feature>
<feature type="repeat" description="ANK" evidence="4">
    <location>
        <begin position="383"/>
        <end position="415"/>
    </location>
</feature>
<dbReference type="GO" id="GO:0005930">
    <property type="term" value="C:axoneme"/>
    <property type="evidence" value="ECO:0007669"/>
    <property type="project" value="UniProtKB-SubCell"/>
</dbReference>
<dbReference type="Gene3D" id="3.80.10.10">
    <property type="entry name" value="Ribonuclease Inhibitor"/>
    <property type="match status" value="1"/>
</dbReference>
<dbReference type="EMBL" id="GL433839">
    <property type="protein sequence ID" value="EFN57472.1"/>
    <property type="molecule type" value="Genomic_DNA"/>
</dbReference>
<dbReference type="SUPFAM" id="SSF52047">
    <property type="entry name" value="RNI-like"/>
    <property type="match status" value="1"/>
</dbReference>
<dbReference type="SUPFAM" id="SSF48403">
    <property type="entry name" value="Ankyrin repeat"/>
    <property type="match status" value="1"/>
</dbReference>
<comment type="subcellular location">
    <subcellularLocation>
        <location evidence="1">Cytoplasm</location>
        <location evidence="1">Cytoskeleton</location>
        <location evidence="1">Cilium axoneme</location>
    </subcellularLocation>
</comment>
<reference evidence="6 7" key="1">
    <citation type="journal article" date="2010" name="Plant Cell">
        <title>The Chlorella variabilis NC64A genome reveals adaptation to photosymbiosis, coevolution with viruses, and cryptic sex.</title>
        <authorList>
            <person name="Blanc G."/>
            <person name="Duncan G."/>
            <person name="Agarkova I."/>
            <person name="Borodovsky M."/>
            <person name="Gurnon J."/>
            <person name="Kuo A."/>
            <person name="Lindquist E."/>
            <person name="Lucas S."/>
            <person name="Pangilinan J."/>
            <person name="Polle J."/>
            <person name="Salamov A."/>
            <person name="Terry A."/>
            <person name="Yamada T."/>
            <person name="Dunigan D.D."/>
            <person name="Grigoriev I.V."/>
            <person name="Claverie J.M."/>
            <person name="Van Etten J.L."/>
        </authorList>
    </citation>
    <scope>NUCLEOTIDE SEQUENCE [LARGE SCALE GENOMIC DNA]</scope>
    <source>
        <strain evidence="6 7">NC64A</strain>
    </source>
</reference>
<dbReference type="OMA" id="HERRIGW"/>
<gene>
    <name evidence="6" type="ORF">CHLNCDRAFT_142986</name>
</gene>
<proteinExistence type="predicted"/>
<evidence type="ECO:0000256" key="1">
    <source>
        <dbReference type="ARBA" id="ARBA00004430"/>
    </source>
</evidence>
<dbReference type="InterPro" id="IPR051637">
    <property type="entry name" value="Ank_repeat_dom-contain_49"/>
</dbReference>
<keyword evidence="2" id="KW-0677">Repeat</keyword>
<dbReference type="SMART" id="SM00248">
    <property type="entry name" value="ANK"/>
    <property type="match status" value="5"/>
</dbReference>
<dbReference type="InterPro" id="IPR002110">
    <property type="entry name" value="Ankyrin_rpt"/>
</dbReference>
<dbReference type="PROSITE" id="PS50088">
    <property type="entry name" value="ANK_REPEAT"/>
    <property type="match status" value="3"/>
</dbReference>
<dbReference type="PANTHER" id="PTHR24180">
    <property type="entry name" value="CYCLIN-DEPENDENT KINASE INHIBITOR 2C-RELATED"/>
    <property type="match status" value="1"/>
</dbReference>
<evidence type="ECO:0000256" key="3">
    <source>
        <dbReference type="ARBA" id="ARBA00023043"/>
    </source>
</evidence>
<feature type="repeat" description="ANK" evidence="4">
    <location>
        <begin position="416"/>
        <end position="448"/>
    </location>
</feature>
<dbReference type="GeneID" id="17357215"/>
<dbReference type="Pfam" id="PF00023">
    <property type="entry name" value="Ank"/>
    <property type="match status" value="1"/>
</dbReference>
<feature type="compositionally biased region" description="Basic residues" evidence="5">
    <location>
        <begin position="612"/>
        <end position="624"/>
    </location>
</feature>
<organism evidence="7">
    <name type="scientific">Chlorella variabilis</name>
    <name type="common">Green alga</name>
    <dbReference type="NCBI Taxonomy" id="554065"/>
    <lineage>
        <taxon>Eukaryota</taxon>
        <taxon>Viridiplantae</taxon>
        <taxon>Chlorophyta</taxon>
        <taxon>core chlorophytes</taxon>
        <taxon>Trebouxiophyceae</taxon>
        <taxon>Chlorellales</taxon>
        <taxon>Chlorellaceae</taxon>
        <taxon>Chlorella clade</taxon>
        <taxon>Chlorella</taxon>
    </lineage>
</organism>
<name>E1Z982_CHLVA</name>
<dbReference type="PANTHER" id="PTHR24180:SF45">
    <property type="entry name" value="POLY [ADP-RIBOSE] POLYMERASE TANKYRASE"/>
    <property type="match status" value="1"/>
</dbReference>
<feature type="region of interest" description="Disordered" evidence="5">
    <location>
        <begin position="587"/>
        <end position="637"/>
    </location>
</feature>